<reference evidence="1 2" key="1">
    <citation type="submission" date="2020-03" db="EMBL/GenBank/DDBJ databases">
        <title>Dissostichus mawsoni Genome sequencing and assembly.</title>
        <authorList>
            <person name="Park H."/>
        </authorList>
    </citation>
    <scope>NUCLEOTIDE SEQUENCE [LARGE SCALE GENOMIC DNA]</scope>
    <source>
        <strain evidence="1">DM0001</strain>
        <tissue evidence="1">Muscle</tissue>
    </source>
</reference>
<name>A0A7J5XNT6_DISMA</name>
<dbReference type="Proteomes" id="UP000518266">
    <property type="component" value="Unassembled WGS sequence"/>
</dbReference>
<keyword evidence="2" id="KW-1185">Reference proteome</keyword>
<evidence type="ECO:0000313" key="2">
    <source>
        <dbReference type="Proteomes" id="UP000518266"/>
    </source>
</evidence>
<accession>A0A7J5XNT6</accession>
<gene>
    <name evidence="1" type="ORF">F7725_010428</name>
</gene>
<comment type="caution">
    <text evidence="1">The sequence shown here is derived from an EMBL/GenBank/DDBJ whole genome shotgun (WGS) entry which is preliminary data.</text>
</comment>
<dbReference type="OrthoDB" id="20828at2759"/>
<protein>
    <submittedName>
        <fullName evidence="1">Uncharacterized protein</fullName>
    </submittedName>
</protein>
<sequence>MELAMLLGRRKALAVMPLDDGCFRDPKLRTPAVEAAPTRPSGCLSTRSKAKEISSNFSSIIAEKLRYNTFPDTGKRKPQVNQKDNFWLVTARSQSSINNWFTDLAGTKPLTQLAKKVVNWLPNQD</sequence>
<dbReference type="AlphaFoldDB" id="A0A7J5XNT6"/>
<proteinExistence type="predicted"/>
<evidence type="ECO:0000313" key="1">
    <source>
        <dbReference type="EMBL" id="KAF3838660.1"/>
    </source>
</evidence>
<dbReference type="EMBL" id="JAAKFY010000022">
    <property type="protein sequence ID" value="KAF3838660.1"/>
    <property type="molecule type" value="Genomic_DNA"/>
</dbReference>
<organism evidence="1 2">
    <name type="scientific">Dissostichus mawsoni</name>
    <name type="common">Antarctic cod</name>
    <dbReference type="NCBI Taxonomy" id="36200"/>
    <lineage>
        <taxon>Eukaryota</taxon>
        <taxon>Metazoa</taxon>
        <taxon>Chordata</taxon>
        <taxon>Craniata</taxon>
        <taxon>Vertebrata</taxon>
        <taxon>Euteleostomi</taxon>
        <taxon>Actinopterygii</taxon>
        <taxon>Neopterygii</taxon>
        <taxon>Teleostei</taxon>
        <taxon>Neoteleostei</taxon>
        <taxon>Acanthomorphata</taxon>
        <taxon>Eupercaria</taxon>
        <taxon>Perciformes</taxon>
        <taxon>Notothenioidei</taxon>
        <taxon>Nototheniidae</taxon>
        <taxon>Dissostichus</taxon>
    </lineage>
</organism>